<name>A0A941BEU6_9BURK</name>
<comment type="caution">
    <text evidence="2">The sequence shown here is derived from an EMBL/GenBank/DDBJ whole genome shotgun (WGS) entry which is preliminary data.</text>
</comment>
<dbReference type="Proteomes" id="UP000676246">
    <property type="component" value="Unassembled WGS sequence"/>
</dbReference>
<feature type="transmembrane region" description="Helical" evidence="1">
    <location>
        <begin position="54"/>
        <end position="72"/>
    </location>
</feature>
<gene>
    <name evidence="2" type="ORF">KAK03_13260</name>
</gene>
<dbReference type="AlphaFoldDB" id="A0A941BEU6"/>
<protein>
    <recommendedName>
        <fullName evidence="4">Transmembrane protein</fullName>
    </recommendedName>
</protein>
<keyword evidence="1" id="KW-0812">Transmembrane</keyword>
<dbReference type="RefSeq" id="WP_210854439.1">
    <property type="nucleotide sequence ID" value="NZ_JAGQDD010000009.1"/>
</dbReference>
<keyword evidence="3" id="KW-1185">Reference proteome</keyword>
<evidence type="ECO:0000313" key="3">
    <source>
        <dbReference type="Proteomes" id="UP000676246"/>
    </source>
</evidence>
<evidence type="ECO:0000313" key="2">
    <source>
        <dbReference type="EMBL" id="MBQ0931456.1"/>
    </source>
</evidence>
<evidence type="ECO:0000256" key="1">
    <source>
        <dbReference type="SAM" id="Phobius"/>
    </source>
</evidence>
<accession>A0A941BEU6</accession>
<keyword evidence="1" id="KW-0472">Membrane</keyword>
<feature type="transmembrane region" description="Helical" evidence="1">
    <location>
        <begin position="203"/>
        <end position="227"/>
    </location>
</feature>
<keyword evidence="1" id="KW-1133">Transmembrane helix</keyword>
<reference evidence="2 3" key="1">
    <citation type="submission" date="2021-04" db="EMBL/GenBank/DDBJ databases">
        <title>The genome sequence of Ideonella sp. 3Y2.</title>
        <authorList>
            <person name="Liu Y."/>
        </authorList>
    </citation>
    <scope>NUCLEOTIDE SEQUENCE [LARGE SCALE GENOMIC DNA]</scope>
    <source>
        <strain evidence="2 3">3Y2</strain>
    </source>
</reference>
<evidence type="ECO:0008006" key="4">
    <source>
        <dbReference type="Google" id="ProtNLM"/>
    </source>
</evidence>
<sequence>MRLSLTSQPASAGLRWFKAGFQELLRQPLAYAGLFATFMLVVLLISVVPLVGGPLLMMSMPLLSLAFVMAAAGTRRGVPVRVAVLVAPWRSGPALQRRRLFQLCLSYAVALTLLLWLAGLIDGGQFDRWLELTAKGDTGSAEWENLANDPAVRDGLLFRVVSGSLLSMLYWHAPPLVLWADQGVAQALFSNVLALWRSLGAFVVYNLCWMAAGLGLMLVQLAVPALGILTLPAWLLLSTAFYASLYASFVDSFAAVSPD</sequence>
<dbReference type="EMBL" id="JAGQDD010000009">
    <property type="protein sequence ID" value="MBQ0931456.1"/>
    <property type="molecule type" value="Genomic_DNA"/>
</dbReference>
<feature type="transmembrane region" description="Helical" evidence="1">
    <location>
        <begin position="100"/>
        <end position="121"/>
    </location>
</feature>
<dbReference type="NCBIfam" id="NF041043">
    <property type="entry name" value="BPSS1780_fam"/>
    <property type="match status" value="1"/>
</dbReference>
<feature type="transmembrane region" description="Helical" evidence="1">
    <location>
        <begin position="28"/>
        <end position="48"/>
    </location>
</feature>
<feature type="transmembrane region" description="Helical" evidence="1">
    <location>
        <begin position="233"/>
        <end position="256"/>
    </location>
</feature>
<proteinExistence type="predicted"/>
<organism evidence="2 3">
    <name type="scientific">Ideonella alba</name>
    <dbReference type="NCBI Taxonomy" id="2824118"/>
    <lineage>
        <taxon>Bacteria</taxon>
        <taxon>Pseudomonadati</taxon>
        <taxon>Pseudomonadota</taxon>
        <taxon>Betaproteobacteria</taxon>
        <taxon>Burkholderiales</taxon>
        <taxon>Sphaerotilaceae</taxon>
        <taxon>Ideonella</taxon>
    </lineage>
</organism>
<dbReference type="InterPro" id="IPR047798">
    <property type="entry name" value="BPSS1780-like"/>
</dbReference>